<dbReference type="Pfam" id="PF01979">
    <property type="entry name" value="Amidohydro_1"/>
    <property type="match status" value="1"/>
</dbReference>
<feature type="domain" description="Amidohydrolase-related" evidence="1">
    <location>
        <begin position="61"/>
        <end position="402"/>
    </location>
</feature>
<gene>
    <name evidence="2" type="ORF">GKO32_26970</name>
</gene>
<dbReference type="EMBL" id="WMBA01000051">
    <property type="protein sequence ID" value="MTD57589.1"/>
    <property type="molecule type" value="Genomic_DNA"/>
</dbReference>
<sequence length="441" mass="47246">MTERAPVTPLVLANCSVIDVENGDVLSGAEIHVEDGRITAVGRAPGGRDRNARVVDLGGGWVTPGLWDCHAHLGLLIPDPTNYGFFETQARRSIRAGQNAIDALRVGITTVRVTGEAEYIDLAWRDAFATGQFTGPRIFGAGHLMRCTGGHLNRGPKQYQYVRDAIEIDGTTEAMKQTRQQITMGVDLIKIVVTGGMQAGEGVGDLQLTKEEVAAICTIAHGRGRQVTAHAGGGQATRDALDAGIDAIEHGYDLDEQTIDMMAERGTFLVPTIGVTHDDEFACEHMWPDATRAKASRLAPAHRETVLRAKESGITICSGGDKYPIAESGLREIQRLVDVGLTAAEALRAATINGARLMRADDWIGTIEPGKVADFAVWARNPLDDIGALDELRRVYLGGRLVTDAGSDGALNPADRARGVSRIGIPDDVAVVRPTYEESSK</sequence>
<dbReference type="Gene3D" id="3.20.20.140">
    <property type="entry name" value="Metal-dependent hydrolases"/>
    <property type="match status" value="1"/>
</dbReference>
<dbReference type="PANTHER" id="PTHR43135:SF3">
    <property type="entry name" value="ALPHA-D-RIBOSE 1-METHYLPHOSPHONATE 5-TRIPHOSPHATE DIPHOSPHATASE"/>
    <property type="match status" value="1"/>
</dbReference>
<dbReference type="SUPFAM" id="SSF51338">
    <property type="entry name" value="Composite domain of metallo-dependent hydrolases"/>
    <property type="match status" value="1"/>
</dbReference>
<dbReference type="InterPro" id="IPR032466">
    <property type="entry name" value="Metal_Hydrolase"/>
</dbReference>
<dbReference type="InterPro" id="IPR057744">
    <property type="entry name" value="OTAase-like"/>
</dbReference>
<evidence type="ECO:0000313" key="2">
    <source>
        <dbReference type="EMBL" id="MTD57589.1"/>
    </source>
</evidence>
<dbReference type="InterPro" id="IPR051781">
    <property type="entry name" value="Metallo-dep_Hydrolase"/>
</dbReference>
<dbReference type="PANTHER" id="PTHR43135">
    <property type="entry name" value="ALPHA-D-RIBOSE 1-METHYLPHOSPHONATE 5-TRIPHOSPHATE DIPHOSPHATASE"/>
    <property type="match status" value="1"/>
</dbReference>
<dbReference type="Gene3D" id="2.30.40.10">
    <property type="entry name" value="Urease, subunit C, domain 1"/>
    <property type="match status" value="1"/>
</dbReference>
<comment type="caution">
    <text evidence="2">The sequence shown here is derived from an EMBL/GenBank/DDBJ whole genome shotgun (WGS) entry which is preliminary data.</text>
</comment>
<protein>
    <submittedName>
        <fullName evidence="2">Amidohydrolase family protein</fullName>
    </submittedName>
</protein>
<dbReference type="InterPro" id="IPR006680">
    <property type="entry name" value="Amidohydro-rel"/>
</dbReference>
<dbReference type="SUPFAM" id="SSF51556">
    <property type="entry name" value="Metallo-dependent hydrolases"/>
    <property type="match status" value="1"/>
</dbReference>
<dbReference type="GO" id="GO:0016810">
    <property type="term" value="F:hydrolase activity, acting on carbon-nitrogen (but not peptide) bonds"/>
    <property type="evidence" value="ECO:0007669"/>
    <property type="project" value="InterPro"/>
</dbReference>
<dbReference type="OrthoDB" id="3514520at2"/>
<dbReference type="Proteomes" id="UP000440096">
    <property type="component" value="Unassembled WGS sequence"/>
</dbReference>
<dbReference type="CDD" id="cd01299">
    <property type="entry name" value="Met_dep_hydrolase_A"/>
    <property type="match status" value="1"/>
</dbReference>
<accession>A0A6N7Z6M0</accession>
<dbReference type="AlphaFoldDB" id="A0A6N7Z6M0"/>
<keyword evidence="3" id="KW-1185">Reference proteome</keyword>
<evidence type="ECO:0000259" key="1">
    <source>
        <dbReference type="Pfam" id="PF01979"/>
    </source>
</evidence>
<keyword evidence="2" id="KW-0378">Hydrolase</keyword>
<name>A0A6N7Z6M0_9PSEU</name>
<proteinExistence type="predicted"/>
<reference evidence="2 3" key="1">
    <citation type="submission" date="2019-11" db="EMBL/GenBank/DDBJ databases">
        <title>Draft genome of Amycolatopsis RM579.</title>
        <authorList>
            <person name="Duangmal K."/>
            <person name="Mingma R."/>
        </authorList>
    </citation>
    <scope>NUCLEOTIDE SEQUENCE [LARGE SCALE GENOMIC DNA]</scope>
    <source>
        <strain evidence="2 3">RM579</strain>
    </source>
</reference>
<evidence type="ECO:0000313" key="3">
    <source>
        <dbReference type="Proteomes" id="UP000440096"/>
    </source>
</evidence>
<organism evidence="2 3">
    <name type="scientific">Amycolatopsis pithecellobii</name>
    <dbReference type="NCBI Taxonomy" id="664692"/>
    <lineage>
        <taxon>Bacteria</taxon>
        <taxon>Bacillati</taxon>
        <taxon>Actinomycetota</taxon>
        <taxon>Actinomycetes</taxon>
        <taxon>Pseudonocardiales</taxon>
        <taxon>Pseudonocardiaceae</taxon>
        <taxon>Amycolatopsis</taxon>
    </lineage>
</organism>
<dbReference type="InterPro" id="IPR011059">
    <property type="entry name" value="Metal-dep_hydrolase_composite"/>
</dbReference>
<dbReference type="RefSeq" id="WP_154759718.1">
    <property type="nucleotide sequence ID" value="NZ_WMBA01000051.1"/>
</dbReference>